<feature type="domain" description="Metallo-beta-lactamase" evidence="7">
    <location>
        <begin position="477"/>
        <end position="662"/>
    </location>
</feature>
<feature type="transmembrane region" description="Helical" evidence="6">
    <location>
        <begin position="235"/>
        <end position="251"/>
    </location>
</feature>
<evidence type="ECO:0000256" key="3">
    <source>
        <dbReference type="ARBA" id="ARBA00022692"/>
    </source>
</evidence>
<name>A0A379DDN6_9FIRM</name>
<dbReference type="InterPro" id="IPR036866">
    <property type="entry name" value="RibonucZ/Hydroxyglut_hydro"/>
</dbReference>
<dbReference type="InterPro" id="IPR052159">
    <property type="entry name" value="Competence_DNA_uptake"/>
</dbReference>
<evidence type="ECO:0000313" key="10">
    <source>
        <dbReference type="EMBL" id="SUB75989.1"/>
    </source>
</evidence>
<dbReference type="Pfam" id="PF03772">
    <property type="entry name" value="Competence"/>
    <property type="match status" value="1"/>
</dbReference>
<evidence type="ECO:0000256" key="6">
    <source>
        <dbReference type="SAM" id="Phobius"/>
    </source>
</evidence>
<feature type="domain" description="ComEC/Rec2-related protein" evidence="8">
    <location>
        <begin position="185"/>
        <end position="435"/>
    </location>
</feature>
<proteinExistence type="predicted"/>
<feature type="transmembrane region" description="Helical" evidence="6">
    <location>
        <begin position="6"/>
        <end position="30"/>
    </location>
</feature>
<feature type="transmembrane region" description="Helical" evidence="6">
    <location>
        <begin position="419"/>
        <end position="435"/>
    </location>
</feature>
<reference evidence="10 11" key="1">
    <citation type="submission" date="2018-06" db="EMBL/GenBank/DDBJ databases">
        <authorList>
            <consortium name="Pathogen Informatics"/>
            <person name="Doyle S."/>
        </authorList>
    </citation>
    <scope>NUCLEOTIDE SEQUENCE [LARGE SCALE GENOMIC DNA]</scope>
    <source>
        <strain evidence="10 11">NCTC11088</strain>
    </source>
</reference>
<dbReference type="NCBIfam" id="TIGR00360">
    <property type="entry name" value="ComEC_N-term"/>
    <property type="match status" value="1"/>
</dbReference>
<dbReference type="Pfam" id="PF13567">
    <property type="entry name" value="DUF4131"/>
    <property type="match status" value="1"/>
</dbReference>
<dbReference type="InterPro" id="IPR001279">
    <property type="entry name" value="Metallo-B-lactamas"/>
</dbReference>
<organism evidence="10 11">
    <name type="scientific">Peptoniphilus indolicus</name>
    <dbReference type="NCBI Taxonomy" id="33030"/>
    <lineage>
        <taxon>Bacteria</taxon>
        <taxon>Bacillati</taxon>
        <taxon>Bacillota</taxon>
        <taxon>Tissierellia</taxon>
        <taxon>Tissierellales</taxon>
        <taxon>Peptoniphilaceae</taxon>
        <taxon>Peptoniphilus</taxon>
    </lineage>
</organism>
<dbReference type="Pfam" id="PF00753">
    <property type="entry name" value="Lactamase_B"/>
    <property type="match status" value="1"/>
</dbReference>
<comment type="subcellular location">
    <subcellularLocation>
        <location evidence="1">Cell membrane</location>
        <topology evidence="1">Multi-pass membrane protein</topology>
    </subcellularLocation>
</comment>
<dbReference type="InterPro" id="IPR004477">
    <property type="entry name" value="ComEC_N"/>
</dbReference>
<keyword evidence="4 6" id="KW-1133">Transmembrane helix</keyword>
<evidence type="ECO:0000256" key="4">
    <source>
        <dbReference type="ARBA" id="ARBA00022989"/>
    </source>
</evidence>
<feature type="transmembrane region" description="Helical" evidence="6">
    <location>
        <begin position="333"/>
        <end position="353"/>
    </location>
</feature>
<dbReference type="InterPro" id="IPR025405">
    <property type="entry name" value="DUF4131"/>
</dbReference>
<dbReference type="RefSeq" id="WP_172463329.1">
    <property type="nucleotide sequence ID" value="NZ_UGTH01000001.1"/>
</dbReference>
<feature type="transmembrane region" description="Helical" evidence="6">
    <location>
        <begin position="204"/>
        <end position="223"/>
    </location>
</feature>
<keyword evidence="5 6" id="KW-0472">Membrane</keyword>
<dbReference type="Gene3D" id="3.60.15.10">
    <property type="entry name" value="Ribonuclease Z/Hydroxyacylglutathione hydrolase-like"/>
    <property type="match status" value="1"/>
</dbReference>
<protein>
    <submittedName>
        <fullName evidence="10">ComEC family competence protein</fullName>
    </submittedName>
</protein>
<keyword evidence="2" id="KW-1003">Cell membrane</keyword>
<feature type="transmembrane region" description="Helical" evidence="6">
    <location>
        <begin position="42"/>
        <end position="59"/>
    </location>
</feature>
<feature type="transmembrane region" description="Helical" evidence="6">
    <location>
        <begin position="447"/>
        <end position="465"/>
    </location>
</feature>
<dbReference type="GO" id="GO:0030420">
    <property type="term" value="P:establishment of competence for transformation"/>
    <property type="evidence" value="ECO:0007669"/>
    <property type="project" value="InterPro"/>
</dbReference>
<dbReference type="Proteomes" id="UP000254777">
    <property type="component" value="Unassembled WGS sequence"/>
</dbReference>
<gene>
    <name evidence="10" type="ORF">NCTC11088_01798</name>
</gene>
<feature type="domain" description="DUF4131" evidence="9">
    <location>
        <begin position="87"/>
        <end position="148"/>
    </location>
</feature>
<evidence type="ECO:0000313" key="11">
    <source>
        <dbReference type="Proteomes" id="UP000254777"/>
    </source>
</evidence>
<evidence type="ECO:0000259" key="8">
    <source>
        <dbReference type="Pfam" id="PF03772"/>
    </source>
</evidence>
<dbReference type="InterPro" id="IPR004797">
    <property type="entry name" value="Competence_ComEC/Rec2"/>
</dbReference>
<sequence>MEIGFLGILFGYFLPMSKYVIGISILILLFDILKDLNKLSKYIFIFILFYMIVGFNVKTSDISFPKNISTKGVVVDDYANDELKYVVKISNRTNIILYSKQNLRIGDVIDFSGKVNKPVGKMNSTDFDYKAYLLSKNIKANVFSNGEKLIGENKVLGFREKFKSHVNNSFYGISEKHGEFLKSVILSDSNYIDEQNLAVYRNLGIMHLIAMSGFHIGIVLEALEIVFKSIKIPKIIRRVTAIVLTFIYIWLVGMPVAALRAFVMASCQLLAFLMKKKYSALSSLKLSALIILALNPYNIVSSSFWMSYMAVLGILLFYKRYDYIFKRNFLTKSFGVSVGVFVALAPVMAYFFYEINFLSIVSNVVLVPIYSIAIILAFVNVFTPLGILVKPSIEVLLMFTDFTSNLIELNLKIPVPKPSLTYIFILYLGLFFIVNDIRFKKHELNKFAFVSIVCFLIFLGAKSVIESNTLQINSIYVGQGDSTHISYKGKNYIIDTGGSHGDFRPGKIYLLNYLKGKGINKIDKLFISHFDEDHVDGVLDLIGNIKIKNSYVPYLADNKYVRVLKKNSDLHIFTKNSYLKTNGLKFESLNDYSPYREENENSMVMLMNFNGFNALFTGDSNCIKEFDSNVDFLKVAHHGSKNSTSEIFLNSTSPKFATISAGIGNSYGHPHIEVIKMLNSIGTNYKVTASVGEINFELGKEIKFKGFLEKNNYIHEALAIVIDLITIILFLKKNEKVLKENYGLSRTL</sequence>
<evidence type="ECO:0000256" key="2">
    <source>
        <dbReference type="ARBA" id="ARBA00022475"/>
    </source>
</evidence>
<evidence type="ECO:0000256" key="5">
    <source>
        <dbReference type="ARBA" id="ARBA00023136"/>
    </source>
</evidence>
<accession>A0A379DDN6</accession>
<feature type="transmembrane region" description="Helical" evidence="6">
    <location>
        <begin position="281"/>
        <end position="299"/>
    </location>
</feature>
<dbReference type="PANTHER" id="PTHR30619">
    <property type="entry name" value="DNA INTERNALIZATION/COMPETENCE PROTEIN COMEC/REC2"/>
    <property type="match status" value="1"/>
</dbReference>
<evidence type="ECO:0000259" key="7">
    <source>
        <dbReference type="Pfam" id="PF00753"/>
    </source>
</evidence>
<evidence type="ECO:0000259" key="9">
    <source>
        <dbReference type="Pfam" id="PF13567"/>
    </source>
</evidence>
<feature type="transmembrane region" description="Helical" evidence="6">
    <location>
        <begin position="305"/>
        <end position="321"/>
    </location>
</feature>
<dbReference type="InterPro" id="IPR035681">
    <property type="entry name" value="ComA-like_MBL"/>
</dbReference>
<evidence type="ECO:0000256" key="1">
    <source>
        <dbReference type="ARBA" id="ARBA00004651"/>
    </source>
</evidence>
<dbReference type="PANTHER" id="PTHR30619:SF1">
    <property type="entry name" value="RECOMBINATION PROTEIN 2"/>
    <property type="match status" value="1"/>
</dbReference>
<keyword evidence="3 6" id="KW-0812">Transmembrane</keyword>
<dbReference type="GO" id="GO:0005886">
    <property type="term" value="C:plasma membrane"/>
    <property type="evidence" value="ECO:0007669"/>
    <property type="project" value="UniProtKB-SubCell"/>
</dbReference>
<dbReference type="AlphaFoldDB" id="A0A379DDN6"/>
<dbReference type="CDD" id="cd07731">
    <property type="entry name" value="ComA-like_MBL-fold"/>
    <property type="match status" value="1"/>
</dbReference>
<dbReference type="EMBL" id="UGTH01000001">
    <property type="protein sequence ID" value="SUB75989.1"/>
    <property type="molecule type" value="Genomic_DNA"/>
</dbReference>
<dbReference type="NCBIfam" id="TIGR00361">
    <property type="entry name" value="ComEC_Rec2"/>
    <property type="match status" value="1"/>
</dbReference>
<feature type="transmembrane region" description="Helical" evidence="6">
    <location>
        <begin position="365"/>
        <end position="388"/>
    </location>
</feature>
<dbReference type="SUPFAM" id="SSF56281">
    <property type="entry name" value="Metallo-hydrolase/oxidoreductase"/>
    <property type="match status" value="1"/>
</dbReference>